<keyword evidence="2" id="KW-1185">Reference proteome</keyword>
<dbReference type="AlphaFoldDB" id="A0AAE1EDT6"/>
<protein>
    <submittedName>
        <fullName evidence="1">Uncharacterized protein</fullName>
    </submittedName>
</protein>
<organism evidence="1 2">
    <name type="scientific">Elysia crispata</name>
    <name type="common">lettuce slug</name>
    <dbReference type="NCBI Taxonomy" id="231223"/>
    <lineage>
        <taxon>Eukaryota</taxon>
        <taxon>Metazoa</taxon>
        <taxon>Spiralia</taxon>
        <taxon>Lophotrochozoa</taxon>
        <taxon>Mollusca</taxon>
        <taxon>Gastropoda</taxon>
        <taxon>Heterobranchia</taxon>
        <taxon>Euthyneura</taxon>
        <taxon>Panpulmonata</taxon>
        <taxon>Sacoglossa</taxon>
        <taxon>Placobranchoidea</taxon>
        <taxon>Plakobranchidae</taxon>
        <taxon>Elysia</taxon>
    </lineage>
</organism>
<comment type="caution">
    <text evidence="1">The sequence shown here is derived from an EMBL/GenBank/DDBJ whole genome shotgun (WGS) entry which is preliminary data.</text>
</comment>
<gene>
    <name evidence="1" type="ORF">RRG08_029443</name>
</gene>
<reference evidence="1" key="1">
    <citation type="journal article" date="2023" name="G3 (Bethesda)">
        <title>A reference genome for the long-term kleptoplast-retaining sea slug Elysia crispata morphotype clarki.</title>
        <authorList>
            <person name="Eastman K.E."/>
            <person name="Pendleton A.L."/>
            <person name="Shaikh M.A."/>
            <person name="Suttiyut T."/>
            <person name="Ogas R."/>
            <person name="Tomko P."/>
            <person name="Gavelis G."/>
            <person name="Widhalm J.R."/>
            <person name="Wisecaver J.H."/>
        </authorList>
    </citation>
    <scope>NUCLEOTIDE SEQUENCE</scope>
    <source>
        <strain evidence="1">ECLA1</strain>
    </source>
</reference>
<evidence type="ECO:0000313" key="1">
    <source>
        <dbReference type="EMBL" id="KAK3803851.1"/>
    </source>
</evidence>
<accession>A0AAE1EDT6</accession>
<sequence>MRNIGPVDVRTINGPMDRQANGALRALAAFIKSSVWSGQRAAQCPVREAVSQRMMEVFNFCTSGRDEEP</sequence>
<dbReference type="EMBL" id="JAWDGP010000082">
    <property type="protein sequence ID" value="KAK3803851.1"/>
    <property type="molecule type" value="Genomic_DNA"/>
</dbReference>
<name>A0AAE1EDT6_9GAST</name>
<evidence type="ECO:0000313" key="2">
    <source>
        <dbReference type="Proteomes" id="UP001283361"/>
    </source>
</evidence>
<proteinExistence type="predicted"/>
<dbReference type="Proteomes" id="UP001283361">
    <property type="component" value="Unassembled WGS sequence"/>
</dbReference>